<evidence type="ECO:0000313" key="5">
    <source>
        <dbReference type="Proteomes" id="UP001144397"/>
    </source>
</evidence>
<dbReference type="CDD" id="cd01948">
    <property type="entry name" value="EAL"/>
    <property type="match status" value="1"/>
</dbReference>
<organism evidence="3 5">
    <name type="scientific">Xanthobacter flavus</name>
    <dbReference type="NCBI Taxonomy" id="281"/>
    <lineage>
        <taxon>Bacteria</taxon>
        <taxon>Pseudomonadati</taxon>
        <taxon>Pseudomonadota</taxon>
        <taxon>Alphaproteobacteria</taxon>
        <taxon>Hyphomicrobiales</taxon>
        <taxon>Xanthobacteraceae</taxon>
        <taxon>Xanthobacter</taxon>
    </lineage>
</organism>
<dbReference type="AlphaFoldDB" id="A0A9W6CF16"/>
<feature type="domain" description="GGDEF" evidence="2">
    <location>
        <begin position="48"/>
        <end position="182"/>
    </location>
</feature>
<reference evidence="3" key="1">
    <citation type="submission" date="2022-12" db="EMBL/GenBank/DDBJ databases">
        <title>Reference genome sequencing for broad-spectrum identification of bacterial and archaeal isolates by mass spectrometry.</title>
        <authorList>
            <person name="Sekiguchi Y."/>
            <person name="Tourlousse D.M."/>
        </authorList>
    </citation>
    <scope>NUCLEOTIDE SEQUENCE</scope>
    <source>
        <strain evidence="3">301</strain>
    </source>
</reference>
<dbReference type="SMART" id="SM00052">
    <property type="entry name" value="EAL"/>
    <property type="match status" value="1"/>
</dbReference>
<dbReference type="RefSeq" id="WP_169123429.1">
    <property type="nucleotide sequence ID" value="NZ_BSDO01000001.1"/>
</dbReference>
<dbReference type="Pfam" id="PF00990">
    <property type="entry name" value="GGDEF"/>
    <property type="match status" value="1"/>
</dbReference>
<dbReference type="InterPro" id="IPR043128">
    <property type="entry name" value="Rev_trsase/Diguanyl_cyclase"/>
</dbReference>
<dbReference type="InterPro" id="IPR029787">
    <property type="entry name" value="Nucleotide_cyclase"/>
</dbReference>
<accession>A0A9W6CF16</accession>
<protein>
    <submittedName>
        <fullName evidence="4">Diguanylate cyclase (GGDEF)-like protein</fullName>
    </submittedName>
</protein>
<keyword evidence="6" id="KW-1185">Reference proteome</keyword>
<proteinExistence type="predicted"/>
<dbReference type="Proteomes" id="UP001245370">
    <property type="component" value="Unassembled WGS sequence"/>
</dbReference>
<dbReference type="EMBL" id="JAVDPY010000003">
    <property type="protein sequence ID" value="MDR6333507.1"/>
    <property type="molecule type" value="Genomic_DNA"/>
</dbReference>
<dbReference type="EMBL" id="BSDO01000001">
    <property type="protein sequence ID" value="GLI20741.1"/>
    <property type="molecule type" value="Genomic_DNA"/>
</dbReference>
<dbReference type="SUPFAM" id="SSF141868">
    <property type="entry name" value="EAL domain-like"/>
    <property type="match status" value="1"/>
</dbReference>
<reference evidence="4 6" key="2">
    <citation type="submission" date="2023-07" db="EMBL/GenBank/DDBJ databases">
        <title>Genomic Encyclopedia of Type Strains, Phase IV (KMG-IV): sequencing the most valuable type-strain genomes for metagenomic binning, comparative biology and taxonomic classification.</title>
        <authorList>
            <person name="Goeker M."/>
        </authorList>
    </citation>
    <scope>NUCLEOTIDE SEQUENCE [LARGE SCALE GENOMIC DNA]</scope>
    <source>
        <strain evidence="4 6">DSM 338</strain>
    </source>
</reference>
<dbReference type="InterPro" id="IPR000160">
    <property type="entry name" value="GGDEF_dom"/>
</dbReference>
<evidence type="ECO:0000259" key="2">
    <source>
        <dbReference type="PROSITE" id="PS50887"/>
    </source>
</evidence>
<evidence type="ECO:0000313" key="4">
    <source>
        <dbReference type="EMBL" id="MDR6333507.1"/>
    </source>
</evidence>
<dbReference type="PROSITE" id="PS50883">
    <property type="entry name" value="EAL"/>
    <property type="match status" value="1"/>
</dbReference>
<dbReference type="NCBIfam" id="TIGR00254">
    <property type="entry name" value="GGDEF"/>
    <property type="match status" value="1"/>
</dbReference>
<evidence type="ECO:0000313" key="6">
    <source>
        <dbReference type="Proteomes" id="UP001245370"/>
    </source>
</evidence>
<dbReference type="PROSITE" id="PS50887">
    <property type="entry name" value="GGDEF"/>
    <property type="match status" value="1"/>
</dbReference>
<dbReference type="PANTHER" id="PTHR44757:SF10">
    <property type="entry name" value="MEMBRANE PROTEIN"/>
    <property type="match status" value="1"/>
</dbReference>
<dbReference type="Gene3D" id="3.20.20.450">
    <property type="entry name" value="EAL domain"/>
    <property type="match status" value="1"/>
</dbReference>
<dbReference type="InterPro" id="IPR052155">
    <property type="entry name" value="Biofilm_reg_signaling"/>
</dbReference>
<sequence length="443" mass="48321">MSDANEVARGPWQSEYLALHDPVTSLPNRLLMMEFLAGALSSPQEGRRTLAVFALDIDNFRQLNEMYGLASGDLILAETARRLRRCVRDNDLVARVGADEFILVATGLADSKAVDGLHRRLQAALSVPVALPSGAVAYPQADMGIALAPLDAHEPDSLIHCAELALNRAKEEGPGACCYFAADMNDEMAGRRTLEGDLRRAIVSDEFVLLFQPRCDARTLELLGVEALIRWDHPQLGRLAPDEFVPIAEKSGLVIPLGEWVLRKACDTISRLPELNVSVNVSVVQFRNGELVGTVESALRATSLPAHRLELEITESVLIENTDKALDILEGLKKLGVRLSMDDFGTGYSSLGYLRTFPFDALKIDRRFVGDLDQSKGALAIVQAILGLGRALGMQVVAEGVETESQLAVLKADSCDEVQGFYLGRPMTEEALRAYIAERRLAS</sequence>
<dbReference type="InterPro" id="IPR035919">
    <property type="entry name" value="EAL_sf"/>
</dbReference>
<dbReference type="InterPro" id="IPR001633">
    <property type="entry name" value="EAL_dom"/>
</dbReference>
<evidence type="ECO:0000259" key="1">
    <source>
        <dbReference type="PROSITE" id="PS50883"/>
    </source>
</evidence>
<dbReference type="Gene3D" id="3.30.70.270">
    <property type="match status" value="1"/>
</dbReference>
<dbReference type="Pfam" id="PF00563">
    <property type="entry name" value="EAL"/>
    <property type="match status" value="1"/>
</dbReference>
<comment type="caution">
    <text evidence="3">The sequence shown here is derived from an EMBL/GenBank/DDBJ whole genome shotgun (WGS) entry which is preliminary data.</text>
</comment>
<gene>
    <name evidence="4" type="ORF">GGQ86_001977</name>
    <name evidence="3" type="ORF">XFLAVUS301_04150</name>
</gene>
<dbReference type="CDD" id="cd01949">
    <property type="entry name" value="GGDEF"/>
    <property type="match status" value="1"/>
</dbReference>
<dbReference type="GeneID" id="95761208"/>
<dbReference type="Proteomes" id="UP001144397">
    <property type="component" value="Unassembled WGS sequence"/>
</dbReference>
<evidence type="ECO:0000313" key="3">
    <source>
        <dbReference type="EMBL" id="GLI20741.1"/>
    </source>
</evidence>
<feature type="domain" description="EAL" evidence="1">
    <location>
        <begin position="191"/>
        <end position="440"/>
    </location>
</feature>
<dbReference type="PANTHER" id="PTHR44757">
    <property type="entry name" value="DIGUANYLATE CYCLASE DGCP"/>
    <property type="match status" value="1"/>
</dbReference>
<name>A0A9W6CF16_XANFL</name>
<dbReference type="SMART" id="SM00267">
    <property type="entry name" value="GGDEF"/>
    <property type="match status" value="1"/>
</dbReference>
<dbReference type="SUPFAM" id="SSF55073">
    <property type="entry name" value="Nucleotide cyclase"/>
    <property type="match status" value="1"/>
</dbReference>